<protein>
    <recommendedName>
        <fullName evidence="3">Phage tail protein</fullName>
    </recommendedName>
</protein>
<proteinExistence type="predicted"/>
<sequence length="142" mass="16215">MADRVDPYRGFNFRVEIDGIQEAGFRECSGLDATTDPVDYREGTDANHVRKLTGLNKFAPITLKRGITDSKTLWEWRETVIGGKTTRKNVSIVLFNEAQEEKLRWNLREAWPSKWTGPSFNATSNEVAIETLEIVHEEMVKA</sequence>
<reference evidence="1 2" key="1">
    <citation type="journal article" date="2016" name="Stand. Genomic Sci.">
        <title>Complete genome sequence and genomic characterization of Microcystis panniformis FACHB 1757 by third-generation sequencing.</title>
        <authorList>
            <person name="Zhang J.Y."/>
            <person name="Guan R."/>
            <person name="Zhang H.J."/>
            <person name="Li H."/>
            <person name="Xiao P."/>
            <person name="Yu G.L."/>
            <person name="Du L."/>
            <person name="Cao D.M."/>
            <person name="Zhu B.C."/>
            <person name="Li R.H."/>
            <person name="Lu Z.H."/>
        </authorList>
    </citation>
    <scope>NUCLEOTIDE SEQUENCE [LARGE SCALE GENOMIC DNA]</scope>
    <source>
        <strain evidence="1 2">FACHB-1757</strain>
    </source>
</reference>
<evidence type="ECO:0000313" key="1">
    <source>
        <dbReference type="EMBL" id="AKV66618.1"/>
    </source>
</evidence>
<dbReference type="PANTHER" id="PTHR38009">
    <property type="entry name" value="CONSERVED HYPOTHETICAL PHAGE TAIL PROTEIN"/>
    <property type="match status" value="1"/>
</dbReference>
<dbReference type="PATRIC" id="fig|1638788.3.peg.1452"/>
<dbReference type="InterPro" id="IPR011747">
    <property type="entry name" value="CHP02241"/>
</dbReference>
<name>A0A0K1RXX7_9CHRO</name>
<dbReference type="AlphaFoldDB" id="A0A0K1RXX7"/>
<dbReference type="RefSeq" id="WP_052275916.1">
    <property type="nucleotide sequence ID" value="NZ_CP011339.1"/>
</dbReference>
<dbReference type="Pfam" id="PF06841">
    <property type="entry name" value="Phage_T4_gp19"/>
    <property type="match status" value="1"/>
</dbReference>
<keyword evidence="2" id="KW-1185">Reference proteome</keyword>
<dbReference type="NCBIfam" id="TIGR02241">
    <property type="entry name" value="conserved hypothetical phage tail region protein"/>
    <property type="match status" value="1"/>
</dbReference>
<evidence type="ECO:0000313" key="2">
    <source>
        <dbReference type="Proteomes" id="UP000068167"/>
    </source>
</evidence>
<gene>
    <name evidence="1" type="ORF">VL20_1449</name>
</gene>
<dbReference type="GO" id="GO:0005198">
    <property type="term" value="F:structural molecule activity"/>
    <property type="evidence" value="ECO:0007669"/>
    <property type="project" value="InterPro"/>
</dbReference>
<evidence type="ECO:0008006" key="3">
    <source>
        <dbReference type="Google" id="ProtNLM"/>
    </source>
</evidence>
<dbReference type="PANTHER" id="PTHR38009:SF1">
    <property type="entry name" value="CONSERVED HYPOTHETICAL PHAGE TAIL PROTEIN"/>
    <property type="match status" value="1"/>
</dbReference>
<dbReference type="Proteomes" id="UP000068167">
    <property type="component" value="Chromosome"/>
</dbReference>
<organism evidence="1 2">
    <name type="scientific">Microcystis panniformis FACHB-1757</name>
    <dbReference type="NCBI Taxonomy" id="1638788"/>
    <lineage>
        <taxon>Bacteria</taxon>
        <taxon>Bacillati</taxon>
        <taxon>Cyanobacteriota</taxon>
        <taxon>Cyanophyceae</taxon>
        <taxon>Oscillatoriophycideae</taxon>
        <taxon>Chroococcales</taxon>
        <taxon>Microcystaceae</taxon>
        <taxon>Microcystis</taxon>
    </lineage>
</organism>
<accession>A0A0K1RXX7</accession>
<dbReference type="InterPro" id="IPR010667">
    <property type="entry name" value="Phage_T4_Gp19"/>
</dbReference>
<dbReference type="EMBL" id="CP011339">
    <property type="protein sequence ID" value="AKV66618.1"/>
    <property type="molecule type" value="Genomic_DNA"/>
</dbReference>
<dbReference type="KEGG" id="mpk:VL20_1449"/>